<dbReference type="PANTHER" id="PTHR33473:SF13">
    <property type="entry name" value="ATP-DEPENDENT CLP PROTEASE ADAPTER PROTEIN CLPS2, CHLOROPLASTIC"/>
    <property type="match status" value="1"/>
</dbReference>
<gene>
    <name evidence="1" type="ORF">Vafri_2743</name>
</gene>
<evidence type="ECO:0000313" key="1">
    <source>
        <dbReference type="EMBL" id="GIL45525.1"/>
    </source>
</evidence>
<comment type="caution">
    <text evidence="1">The sequence shown here is derived from an EMBL/GenBank/DDBJ whole genome shotgun (WGS) entry which is preliminary data.</text>
</comment>
<sequence length="169" mass="18340">MFSHCGTFRKVAKCGRTIAARPCSCLALRVHARFGGGRGNVLDRPDLDLSKRLGGFDLSDLNIGGWSPNTESGRNGAGLDKDKQSPLGGGNYRVLLVDSPQHSEKVVIRAICTVVPSADEAHARNCYNTSKQLGMAIITTALKEHAEFYRQQLYTYGCRTAIEPDNTVA</sequence>
<dbReference type="GO" id="GO:0006508">
    <property type="term" value="P:proteolysis"/>
    <property type="evidence" value="ECO:0007669"/>
    <property type="project" value="InterPro"/>
</dbReference>
<evidence type="ECO:0008006" key="3">
    <source>
        <dbReference type="Google" id="ProtNLM"/>
    </source>
</evidence>
<dbReference type="InterPro" id="IPR014719">
    <property type="entry name" value="Ribosomal_bL12_C/ClpS-like"/>
</dbReference>
<dbReference type="EMBL" id="BNCO01000003">
    <property type="protein sequence ID" value="GIL45525.1"/>
    <property type="molecule type" value="Genomic_DNA"/>
</dbReference>
<dbReference type="InterPro" id="IPR022935">
    <property type="entry name" value="ClpS"/>
</dbReference>
<dbReference type="Proteomes" id="UP000747399">
    <property type="component" value="Unassembled WGS sequence"/>
</dbReference>
<proteinExistence type="predicted"/>
<keyword evidence="2" id="KW-1185">Reference proteome</keyword>
<name>A0A8J4AQ95_9CHLO</name>
<protein>
    <recommendedName>
        <fullName evidence="3">Adaptor protein ClpS core domain-containing protein</fullName>
    </recommendedName>
</protein>
<dbReference type="PANTHER" id="PTHR33473">
    <property type="entry name" value="ATP-DEPENDENT CLP PROTEASE ADAPTER PROTEIN CLPS1, CHLOROPLASTIC"/>
    <property type="match status" value="1"/>
</dbReference>
<dbReference type="AlphaFoldDB" id="A0A8J4AQ95"/>
<evidence type="ECO:0000313" key="2">
    <source>
        <dbReference type="Proteomes" id="UP000747399"/>
    </source>
</evidence>
<dbReference type="SUPFAM" id="SSF54736">
    <property type="entry name" value="ClpS-like"/>
    <property type="match status" value="1"/>
</dbReference>
<accession>A0A8J4AQ95</accession>
<organism evidence="1 2">
    <name type="scientific">Volvox africanus</name>
    <dbReference type="NCBI Taxonomy" id="51714"/>
    <lineage>
        <taxon>Eukaryota</taxon>
        <taxon>Viridiplantae</taxon>
        <taxon>Chlorophyta</taxon>
        <taxon>core chlorophytes</taxon>
        <taxon>Chlorophyceae</taxon>
        <taxon>CS clade</taxon>
        <taxon>Chlamydomonadales</taxon>
        <taxon>Volvocaceae</taxon>
        <taxon>Volvox</taxon>
    </lineage>
</organism>
<reference evidence="1" key="1">
    <citation type="journal article" date="2021" name="Proc. Natl. Acad. Sci. U.S.A.">
        <title>Three genomes in the algal genus Volvox reveal the fate of a haploid sex-determining region after a transition to homothallism.</title>
        <authorList>
            <person name="Yamamoto K."/>
            <person name="Hamaji T."/>
            <person name="Kawai-Toyooka H."/>
            <person name="Matsuzaki R."/>
            <person name="Takahashi F."/>
            <person name="Nishimura Y."/>
            <person name="Kawachi M."/>
            <person name="Noguchi H."/>
            <person name="Minakuchi Y."/>
            <person name="Umen J.G."/>
            <person name="Toyoda A."/>
            <person name="Nozaki H."/>
        </authorList>
    </citation>
    <scope>NUCLEOTIDE SEQUENCE</scope>
    <source>
        <strain evidence="1">NIES-3780</strain>
    </source>
</reference>
<dbReference type="Gene3D" id="3.30.1390.10">
    <property type="match status" value="1"/>
</dbReference>